<dbReference type="EMBL" id="JAWZSR010000005">
    <property type="protein sequence ID" value="MDX8046430.1"/>
    <property type="molecule type" value="Genomic_DNA"/>
</dbReference>
<gene>
    <name evidence="1" type="ORF">SH601_10595</name>
</gene>
<sequence length="508" mass="59206">MIKVMLVDDEAIEREGIAAILKRNRKEAEIVAEAKNGKEAVEQAIHHQPDIIFMDIKMPEFDGLVAIEKILDTLPDTKCIMVSAFDTFQYAKRAMHFGIKEYLLKPSKVSEVLEAYDRMVSELSEKQALHKRLDQASSIVEIEFISTLMMDYIHEVSAEDWVKWIDIEKTKGFAAVFFFQSSSVKPNRLEKTEWYRSLKRALSTLSYQVLVGPLTGYHVPVLVKNEREQMEQFARDSIRVLQQALHDSQVYVGVGRLFEDVQDFSRSYEEALYALEQVQVHKGAKYQVFHQSSLEMNKEHSPLEEEKALLEAIKQGDIQQGIYLFDKYMQSVQKHANYQVEVMKKYLENFFIVLSRVIKDIGLEQERTISFGHLETATQMKETARAHLQNMMQQIDNWRSVGVRGLLIRARQFIESHYHRPITLEEVADEVGLSSYYLSKLFKEHFQVTFVEYVTQTRLNKAKELLVDEQLSLKEIALTIGYKDPNYFSRVFKKETMLSPSEYRKKYT</sequence>
<reference evidence="1" key="1">
    <citation type="submission" date="2023-11" db="EMBL/GenBank/DDBJ databases">
        <title>Gracilibacillus pellucida a moderately halophilic bacterium isolated from saline soil in Xinjiang province.</title>
        <authorList>
            <person name="Zhang Z."/>
            <person name="Tan F."/>
            <person name="Wang Y."/>
            <person name="Xia M."/>
        </authorList>
    </citation>
    <scope>NUCLEOTIDE SEQUENCE</scope>
    <source>
        <strain evidence="1">S3-1-1</strain>
    </source>
</reference>
<protein>
    <submittedName>
        <fullName evidence="1">Response regulator</fullName>
    </submittedName>
</protein>
<comment type="caution">
    <text evidence="1">The sequence shown here is derived from an EMBL/GenBank/DDBJ whole genome shotgun (WGS) entry which is preliminary data.</text>
</comment>
<name>A0ACC6M687_9BACI</name>
<accession>A0ACC6M687</accession>
<dbReference type="Proteomes" id="UP001277972">
    <property type="component" value="Unassembled WGS sequence"/>
</dbReference>
<evidence type="ECO:0000313" key="1">
    <source>
        <dbReference type="EMBL" id="MDX8046430.1"/>
    </source>
</evidence>
<proteinExistence type="predicted"/>
<evidence type="ECO:0000313" key="2">
    <source>
        <dbReference type="Proteomes" id="UP001277972"/>
    </source>
</evidence>
<organism evidence="1 2">
    <name type="scientific">Gracilibacillus pellucidus</name>
    <dbReference type="NCBI Taxonomy" id="3095368"/>
    <lineage>
        <taxon>Bacteria</taxon>
        <taxon>Bacillati</taxon>
        <taxon>Bacillota</taxon>
        <taxon>Bacilli</taxon>
        <taxon>Bacillales</taxon>
        <taxon>Bacillaceae</taxon>
        <taxon>Gracilibacillus</taxon>
    </lineage>
</organism>
<keyword evidence="2" id="KW-1185">Reference proteome</keyword>